<evidence type="ECO:0000256" key="4">
    <source>
        <dbReference type="ARBA" id="ARBA00023239"/>
    </source>
</evidence>
<evidence type="ECO:0000256" key="2">
    <source>
        <dbReference type="ARBA" id="ARBA00009263"/>
    </source>
</evidence>
<dbReference type="EMBL" id="MN739321">
    <property type="protein sequence ID" value="QHS98696.1"/>
    <property type="molecule type" value="Genomic_DNA"/>
</dbReference>
<name>A0A6C0C2V1_9ZZZZ</name>
<feature type="domain" description="NAD(P)-binding" evidence="5">
    <location>
        <begin position="202"/>
        <end position="533"/>
    </location>
</feature>
<dbReference type="InterPro" id="IPR006368">
    <property type="entry name" value="GDP_Man_deHydtase"/>
</dbReference>
<protein>
    <recommendedName>
        <fullName evidence="3">GDP-mannose 4,6-dehydratase</fullName>
        <ecNumber evidence="3">4.2.1.47</ecNumber>
    </recommendedName>
</protein>
<dbReference type="GO" id="GO:0008446">
    <property type="term" value="F:GDP-mannose 4,6-dehydratase activity"/>
    <property type="evidence" value="ECO:0007669"/>
    <property type="project" value="UniProtKB-EC"/>
</dbReference>
<reference evidence="6" key="1">
    <citation type="journal article" date="2020" name="Nature">
        <title>Giant virus diversity and host interactions through global metagenomics.</title>
        <authorList>
            <person name="Schulz F."/>
            <person name="Roux S."/>
            <person name="Paez-Espino D."/>
            <person name="Jungbluth S."/>
            <person name="Walsh D.A."/>
            <person name="Denef V.J."/>
            <person name="McMahon K.D."/>
            <person name="Konstantinidis K.T."/>
            <person name="Eloe-Fadrosh E.A."/>
            <person name="Kyrpides N.C."/>
            <person name="Woyke T."/>
        </authorList>
    </citation>
    <scope>NUCLEOTIDE SEQUENCE</scope>
    <source>
        <strain evidence="6">GVMAG-M-3300020185-18</strain>
    </source>
</reference>
<evidence type="ECO:0000256" key="1">
    <source>
        <dbReference type="ARBA" id="ARBA00001937"/>
    </source>
</evidence>
<dbReference type="PANTHER" id="PTHR43715:SF1">
    <property type="entry name" value="GDP-MANNOSE 4,6 DEHYDRATASE"/>
    <property type="match status" value="1"/>
</dbReference>
<comment type="similarity">
    <text evidence="2">Belongs to the NAD(P)-dependent epimerase/dehydratase family. GDP-mannose 4,6-dehydratase subfamily.</text>
</comment>
<keyword evidence="4" id="KW-0456">Lyase</keyword>
<accession>A0A6C0C2V1</accession>
<proteinExistence type="inferred from homology"/>
<dbReference type="Pfam" id="PF16363">
    <property type="entry name" value="GDP_Man_Dehyd"/>
    <property type="match status" value="1"/>
</dbReference>
<comment type="cofactor">
    <cofactor evidence="1">
        <name>NADP(+)</name>
        <dbReference type="ChEBI" id="CHEBI:58349"/>
    </cofactor>
</comment>
<dbReference type="GO" id="GO:0042351">
    <property type="term" value="P:'de novo' GDP-L-fucose biosynthetic process"/>
    <property type="evidence" value="ECO:0007669"/>
    <property type="project" value="TreeGrafter"/>
</dbReference>
<evidence type="ECO:0000313" key="6">
    <source>
        <dbReference type="EMBL" id="QHS98696.1"/>
    </source>
</evidence>
<sequence length="542" mass="64398">MNKINFIYTIKNLSFYTDNSFENLCSYLKSFRYNFIKLTYNETIECNIKKIKLLTDKFNINLIISIKNIENIKNVEKFIDYIEIFTPKKILNVKNIILNISIKKYKKLRNKDHYFHIILNNIFDLKWKDIKKYEIKKHIAIEFENKNIQYIYFSNFGINNFYISYNTIPNLLNEWSNTEIVNYDNYLKYNFNKIYKKNKKVLITGITGQDGSNLVEYLINNIKDIIIFGTIRSALMLKHDNIKNFISNKSFIPIILDLCDEKNTKLIFENIKPDYFFNCAAQSIVNKDDKDSINTLRVNTIAPLIHMECIRLIHKQCRYFSCGSSEEFGLTNYSPQDLNHNYEPINIYGISKLSTHYLVKYYRNKYNLFLCHGILYNHEGIKRGVEFVSRKITSEAVRIKKELDKNIIPNPLQIGNIFSKRDWSDSEDFVRAFWKILNINKPHDYILSYGKSHTVKDIIDIAFETLNINLIWKIKKNPLKTTAVYNGNILVKINKKFYRKENEKRNFLGDNSKSKTILDWDIKISFKELIQKMVKQDIKLII</sequence>
<dbReference type="PANTHER" id="PTHR43715">
    <property type="entry name" value="GDP-MANNOSE 4,6-DEHYDRATASE"/>
    <property type="match status" value="1"/>
</dbReference>
<dbReference type="AlphaFoldDB" id="A0A6C0C2V1"/>
<dbReference type="InterPro" id="IPR036291">
    <property type="entry name" value="NAD(P)-bd_dom_sf"/>
</dbReference>
<evidence type="ECO:0000259" key="5">
    <source>
        <dbReference type="Pfam" id="PF16363"/>
    </source>
</evidence>
<dbReference type="Gene3D" id="3.90.25.10">
    <property type="entry name" value="UDP-galactose 4-epimerase, domain 1"/>
    <property type="match status" value="1"/>
</dbReference>
<organism evidence="6">
    <name type="scientific">viral metagenome</name>
    <dbReference type="NCBI Taxonomy" id="1070528"/>
    <lineage>
        <taxon>unclassified sequences</taxon>
        <taxon>metagenomes</taxon>
        <taxon>organismal metagenomes</taxon>
    </lineage>
</organism>
<dbReference type="InterPro" id="IPR016040">
    <property type="entry name" value="NAD(P)-bd_dom"/>
</dbReference>
<dbReference type="Gene3D" id="3.40.50.720">
    <property type="entry name" value="NAD(P)-binding Rossmann-like Domain"/>
    <property type="match status" value="1"/>
</dbReference>
<dbReference type="SUPFAM" id="SSF51735">
    <property type="entry name" value="NAD(P)-binding Rossmann-fold domains"/>
    <property type="match status" value="1"/>
</dbReference>
<evidence type="ECO:0000256" key="3">
    <source>
        <dbReference type="ARBA" id="ARBA00011989"/>
    </source>
</evidence>
<dbReference type="EC" id="4.2.1.47" evidence="3"/>